<proteinExistence type="inferred from homology"/>
<keyword evidence="4" id="KW-0547">Nucleotide-binding</keyword>
<dbReference type="Pfam" id="PF00931">
    <property type="entry name" value="NB-ARC"/>
    <property type="match status" value="1"/>
</dbReference>
<dbReference type="SUPFAM" id="SSF52058">
    <property type="entry name" value="L domain-like"/>
    <property type="match status" value="1"/>
</dbReference>
<dbReference type="Gene3D" id="1.10.10.10">
    <property type="entry name" value="Winged helix-like DNA-binding domain superfamily/Winged helix DNA-binding domain"/>
    <property type="match status" value="1"/>
</dbReference>
<organism evidence="7 8">
    <name type="scientific">Acorus gramineus</name>
    <name type="common">Dwarf sweet flag</name>
    <dbReference type="NCBI Taxonomy" id="55184"/>
    <lineage>
        <taxon>Eukaryota</taxon>
        <taxon>Viridiplantae</taxon>
        <taxon>Streptophyta</taxon>
        <taxon>Embryophyta</taxon>
        <taxon>Tracheophyta</taxon>
        <taxon>Spermatophyta</taxon>
        <taxon>Magnoliopsida</taxon>
        <taxon>Liliopsida</taxon>
        <taxon>Acoraceae</taxon>
        <taxon>Acorus</taxon>
    </lineage>
</organism>
<evidence type="ECO:0000259" key="6">
    <source>
        <dbReference type="SMART" id="SM00382"/>
    </source>
</evidence>
<keyword evidence="8" id="KW-1185">Reference proteome</keyword>
<feature type="transmembrane region" description="Helical" evidence="5">
    <location>
        <begin position="1106"/>
        <end position="1133"/>
    </location>
</feature>
<name>A0AAV9BY92_ACOGR</name>
<dbReference type="InterPro" id="IPR027417">
    <property type="entry name" value="P-loop_NTPase"/>
</dbReference>
<keyword evidence="5" id="KW-0812">Transmembrane</keyword>
<gene>
    <name evidence="7" type="ORF">QJS04_geneDACA024709</name>
</gene>
<dbReference type="SUPFAM" id="SSF52540">
    <property type="entry name" value="P-loop containing nucleoside triphosphate hydrolases"/>
    <property type="match status" value="1"/>
</dbReference>
<dbReference type="Gene3D" id="3.40.50.300">
    <property type="entry name" value="P-loop containing nucleotide triphosphate hydrolases"/>
    <property type="match status" value="2"/>
</dbReference>
<evidence type="ECO:0000256" key="3">
    <source>
        <dbReference type="ARBA" id="ARBA00022821"/>
    </source>
</evidence>
<evidence type="ECO:0000256" key="5">
    <source>
        <dbReference type="SAM" id="Phobius"/>
    </source>
</evidence>
<evidence type="ECO:0000313" key="8">
    <source>
        <dbReference type="Proteomes" id="UP001179952"/>
    </source>
</evidence>
<dbReference type="InterPro" id="IPR032675">
    <property type="entry name" value="LRR_dom_sf"/>
</dbReference>
<keyword evidence="4" id="KW-0067">ATP-binding</keyword>
<evidence type="ECO:0000313" key="7">
    <source>
        <dbReference type="EMBL" id="KAK1280909.1"/>
    </source>
</evidence>
<feature type="domain" description="AAA+ ATPase" evidence="6">
    <location>
        <begin position="174"/>
        <end position="285"/>
    </location>
</feature>
<dbReference type="PRINTS" id="PR00364">
    <property type="entry name" value="DISEASERSIST"/>
</dbReference>
<keyword evidence="5" id="KW-0472">Membrane</keyword>
<keyword evidence="2" id="KW-0677">Repeat</keyword>
<dbReference type="PANTHER" id="PTHR33463:SF218">
    <property type="entry name" value="DISEASE RESISTANCE PROTEIN RPS2-LIKE"/>
    <property type="match status" value="1"/>
</dbReference>
<dbReference type="Proteomes" id="UP001179952">
    <property type="component" value="Unassembled WGS sequence"/>
</dbReference>
<dbReference type="GO" id="GO:0043531">
    <property type="term" value="F:ADP binding"/>
    <property type="evidence" value="ECO:0007669"/>
    <property type="project" value="InterPro"/>
</dbReference>
<dbReference type="Pfam" id="PF23247">
    <property type="entry name" value="LRR_RPS2"/>
    <property type="match status" value="2"/>
</dbReference>
<evidence type="ECO:0000256" key="4">
    <source>
        <dbReference type="ARBA" id="ARBA00022840"/>
    </source>
</evidence>
<accession>A0AAV9BY92</accession>
<protein>
    <submittedName>
        <fullName evidence="7">Disease resistance protein</fullName>
    </submittedName>
</protein>
<dbReference type="AlphaFoldDB" id="A0AAV9BY92"/>
<evidence type="ECO:0000256" key="2">
    <source>
        <dbReference type="ARBA" id="ARBA00022737"/>
    </source>
</evidence>
<sequence>MTSLIPDVGKDIVKDIIIKELWEPIKCHVRYFIYCKRYVNELKTCLEDLEGIKKDREEMTTQAIRGGKDPTNELKHWFEKAKQVEAENKRSAADVGEQERCFSWLCELGSYYHLGKEAVRKKAEVDELLQKKFENMFLTAPIPGIQELAAAGFRSFGSTESAANEIMDALGDPGIHMIGIYGMGGVGKTTLAKYIMRQVKEKNMFDEVVMVTVSQNQSVVRIQKEMAESLGKILIILDDMWGRLELSEVGIPEDDERCKIILTSRDLEVCNSMKSQKNVLLGVLSPEDSWKLFEETTVVIEQSIARDVASECRGLPLAIVTIGRALSGKSKTDWEAALDQLRANVPENIHDLERMLKRLKVSYDLLEGEETKSCFLFCSMFGEDVEIDVGLLTMYAMGEKFLKRVNSLQEARKRVKFLVNKLKASCLLLEGRSENYVKMHDVIRDMAIYIASDKKEGCLSKVCSGNQCWNEADDLKECRRLFVLGKYNNTIILPEEPPECSQIHTLVLEEIKNIPDNFFEKMTSLRVLHLRNIRMSRLPASMSHLKDLRTLLIDYCRDLNDISILGDQINLEVFRLGDTELKELPESIGKLINLRYLAPLFNNWLTNKQIRIPPKVISNMPQLEEFHMDSRVTPGKSHILEEILALTKLVALTIHLGDIEYVKATRHMEFKGNLERFSIRINQNSSWHLKGSRLMNIDLRGSHLPRWVIMLLGKTDALILKDSISPHLDGTGCGGDFQCLEHLKLSKCPEMEFVIHGSGVPSIILPDLQVLELWHMEKLIGICSSSPLHPGSLQKLRVLNDVNCPKFNINGVIKRANNNLEELYIAGKDSIREVWSNNDCIVTGEISVGAGEDFSHALLPSLKTLFLSNLSELMSIWKRGSMPPPVGSFSNLKLIQVDNCDKMRHLLSLTLAQRLERLERIYIEECEGMEGLISLEDEEEEGEPNSTSLSRSVVPLSPVFCNLQYLDIHGCGGFCTLFSVGLAKGLVRLETLKISKCDRMEVIIQRGEEEVEFDSLLPSLVSIELNDLPRLTSFFSDGGSLAPTTLTLLSLKHIKVTYCPQLTKLPLGPQSSPKLEWIEGNKEWLEGLVWDDENSRSRFQPLLNPGMFTIALCIYACFLFFQALFIGICVYLLHISGPFVFYLCWDYFL</sequence>
<dbReference type="SMART" id="SM00382">
    <property type="entry name" value="AAA"/>
    <property type="match status" value="1"/>
</dbReference>
<comment type="similarity">
    <text evidence="1">Belongs to the disease resistance NB-LRR family.</text>
</comment>
<dbReference type="InterPro" id="IPR036388">
    <property type="entry name" value="WH-like_DNA-bd_sf"/>
</dbReference>
<keyword evidence="3" id="KW-0611">Plant defense</keyword>
<dbReference type="EMBL" id="JAUJYN010000001">
    <property type="protein sequence ID" value="KAK1280909.1"/>
    <property type="molecule type" value="Genomic_DNA"/>
</dbReference>
<dbReference type="Gene3D" id="3.80.10.10">
    <property type="entry name" value="Ribonuclease Inhibitor"/>
    <property type="match status" value="2"/>
</dbReference>
<dbReference type="GO" id="GO:0005524">
    <property type="term" value="F:ATP binding"/>
    <property type="evidence" value="ECO:0007669"/>
    <property type="project" value="UniProtKB-KW"/>
</dbReference>
<dbReference type="InterPro" id="IPR050905">
    <property type="entry name" value="Plant_NBS-LRR"/>
</dbReference>
<dbReference type="InterPro" id="IPR042197">
    <property type="entry name" value="Apaf_helical"/>
</dbReference>
<dbReference type="InterPro" id="IPR003593">
    <property type="entry name" value="AAA+_ATPase"/>
</dbReference>
<reference evidence="7" key="1">
    <citation type="journal article" date="2023" name="Nat. Commun.">
        <title>Diploid and tetraploid genomes of Acorus and the evolution of monocots.</title>
        <authorList>
            <person name="Ma L."/>
            <person name="Liu K.W."/>
            <person name="Li Z."/>
            <person name="Hsiao Y.Y."/>
            <person name="Qi Y."/>
            <person name="Fu T."/>
            <person name="Tang G.D."/>
            <person name="Zhang D."/>
            <person name="Sun W.H."/>
            <person name="Liu D.K."/>
            <person name="Li Y."/>
            <person name="Chen G.Z."/>
            <person name="Liu X.D."/>
            <person name="Liao X.Y."/>
            <person name="Jiang Y.T."/>
            <person name="Yu X."/>
            <person name="Hao Y."/>
            <person name="Huang J."/>
            <person name="Zhao X.W."/>
            <person name="Ke S."/>
            <person name="Chen Y.Y."/>
            <person name="Wu W.L."/>
            <person name="Hsu J.L."/>
            <person name="Lin Y.F."/>
            <person name="Huang M.D."/>
            <person name="Li C.Y."/>
            <person name="Huang L."/>
            <person name="Wang Z.W."/>
            <person name="Zhao X."/>
            <person name="Zhong W.Y."/>
            <person name="Peng D.H."/>
            <person name="Ahmad S."/>
            <person name="Lan S."/>
            <person name="Zhang J.S."/>
            <person name="Tsai W.C."/>
            <person name="Van de Peer Y."/>
            <person name="Liu Z.J."/>
        </authorList>
    </citation>
    <scope>NUCLEOTIDE SEQUENCE</scope>
    <source>
        <strain evidence="7">SCP</strain>
    </source>
</reference>
<evidence type="ECO:0000256" key="1">
    <source>
        <dbReference type="ARBA" id="ARBA00008894"/>
    </source>
</evidence>
<dbReference type="SUPFAM" id="SSF52047">
    <property type="entry name" value="RNI-like"/>
    <property type="match status" value="1"/>
</dbReference>
<dbReference type="PANTHER" id="PTHR33463">
    <property type="entry name" value="NB-ARC DOMAIN-CONTAINING PROTEIN-RELATED"/>
    <property type="match status" value="1"/>
</dbReference>
<reference evidence="7" key="2">
    <citation type="submission" date="2023-06" db="EMBL/GenBank/DDBJ databases">
        <authorList>
            <person name="Ma L."/>
            <person name="Liu K.-W."/>
            <person name="Li Z."/>
            <person name="Hsiao Y.-Y."/>
            <person name="Qi Y."/>
            <person name="Fu T."/>
            <person name="Tang G."/>
            <person name="Zhang D."/>
            <person name="Sun W.-H."/>
            <person name="Liu D.-K."/>
            <person name="Li Y."/>
            <person name="Chen G.-Z."/>
            <person name="Liu X.-D."/>
            <person name="Liao X.-Y."/>
            <person name="Jiang Y.-T."/>
            <person name="Yu X."/>
            <person name="Hao Y."/>
            <person name="Huang J."/>
            <person name="Zhao X.-W."/>
            <person name="Ke S."/>
            <person name="Chen Y.-Y."/>
            <person name="Wu W.-L."/>
            <person name="Hsu J.-L."/>
            <person name="Lin Y.-F."/>
            <person name="Huang M.-D."/>
            <person name="Li C.-Y."/>
            <person name="Huang L."/>
            <person name="Wang Z.-W."/>
            <person name="Zhao X."/>
            <person name="Zhong W.-Y."/>
            <person name="Peng D.-H."/>
            <person name="Ahmad S."/>
            <person name="Lan S."/>
            <person name="Zhang J.-S."/>
            <person name="Tsai W.-C."/>
            <person name="Van De Peer Y."/>
            <person name="Liu Z.-J."/>
        </authorList>
    </citation>
    <scope>NUCLEOTIDE SEQUENCE</scope>
    <source>
        <strain evidence="7">SCP</strain>
        <tissue evidence="7">Leaves</tissue>
    </source>
</reference>
<dbReference type="InterPro" id="IPR057135">
    <property type="entry name" value="At4g27190-like_LRR"/>
</dbReference>
<keyword evidence="5" id="KW-1133">Transmembrane helix</keyword>
<dbReference type="GO" id="GO:0006952">
    <property type="term" value="P:defense response"/>
    <property type="evidence" value="ECO:0007669"/>
    <property type="project" value="UniProtKB-KW"/>
</dbReference>
<comment type="caution">
    <text evidence="7">The sequence shown here is derived from an EMBL/GenBank/DDBJ whole genome shotgun (WGS) entry which is preliminary data.</text>
</comment>
<dbReference type="InterPro" id="IPR002182">
    <property type="entry name" value="NB-ARC"/>
</dbReference>
<dbReference type="Gene3D" id="1.10.8.430">
    <property type="entry name" value="Helical domain of apoptotic protease-activating factors"/>
    <property type="match status" value="1"/>
</dbReference>